<name>A0ABY6ZSC1_9BACL</name>
<dbReference type="Proteomes" id="UP001164761">
    <property type="component" value="Plasmid unnamed2"/>
</dbReference>
<feature type="transmembrane region" description="Helical" evidence="1">
    <location>
        <begin position="78"/>
        <end position="99"/>
    </location>
</feature>
<proteinExistence type="predicted"/>
<evidence type="ECO:0000313" key="2">
    <source>
        <dbReference type="EMBL" id="WAH45011.1"/>
    </source>
</evidence>
<dbReference type="RefSeq" id="WP_268008880.1">
    <property type="nucleotide sequence ID" value="NZ_BSUT01000007.1"/>
</dbReference>
<sequence>MTHPLYPIACRLVGRPVVAHHVNGRKYTGVLHSVSMSGIYLHPYTTVVSFNDNDENSVELSIQKDVQDGQVSLVYSPAGYFGFGALTGLTLGALAGGYYW</sequence>
<keyword evidence="1" id="KW-1133">Transmembrane helix</keyword>
<keyword evidence="3" id="KW-1185">Reference proteome</keyword>
<geneLocation type="plasmid" evidence="2 3">
    <name>unnamed2</name>
</geneLocation>
<evidence type="ECO:0000256" key="1">
    <source>
        <dbReference type="SAM" id="Phobius"/>
    </source>
</evidence>
<evidence type="ECO:0000313" key="3">
    <source>
        <dbReference type="Proteomes" id="UP001164761"/>
    </source>
</evidence>
<reference evidence="2" key="1">
    <citation type="submission" date="2022-08" db="EMBL/GenBank/DDBJ databases">
        <title>Alicyclobacillus fastidiosus DSM 17978, complete genome.</title>
        <authorList>
            <person name="Wang Q."/>
            <person name="Cai R."/>
            <person name="Wang Z."/>
        </authorList>
    </citation>
    <scope>NUCLEOTIDE SEQUENCE</scope>
    <source>
        <strain evidence="2">DSM 17978</strain>
        <plasmid evidence="2">unnamed2</plasmid>
    </source>
</reference>
<dbReference type="EMBL" id="CP104069">
    <property type="protein sequence ID" value="WAH45011.1"/>
    <property type="molecule type" value="Genomic_DNA"/>
</dbReference>
<protein>
    <submittedName>
        <fullName evidence="2">LSm family protein</fullName>
    </submittedName>
</protein>
<keyword evidence="2" id="KW-0614">Plasmid</keyword>
<gene>
    <name evidence="2" type="ORF">NZD89_28940</name>
</gene>
<accession>A0ABY6ZSC1</accession>
<organism evidence="2 3">
    <name type="scientific">Alicyclobacillus fastidiosus</name>
    <dbReference type="NCBI Taxonomy" id="392011"/>
    <lineage>
        <taxon>Bacteria</taxon>
        <taxon>Bacillati</taxon>
        <taxon>Bacillota</taxon>
        <taxon>Bacilli</taxon>
        <taxon>Bacillales</taxon>
        <taxon>Alicyclobacillaceae</taxon>
        <taxon>Alicyclobacillus</taxon>
    </lineage>
</organism>
<keyword evidence="1" id="KW-0472">Membrane</keyword>
<keyword evidence="1" id="KW-0812">Transmembrane</keyword>